<feature type="compositionally biased region" description="Polar residues" evidence="1">
    <location>
        <begin position="94"/>
        <end position="106"/>
    </location>
</feature>
<keyword evidence="3" id="KW-1185">Reference proteome</keyword>
<dbReference type="InterPro" id="IPR011990">
    <property type="entry name" value="TPR-like_helical_dom_sf"/>
</dbReference>
<evidence type="ECO:0000313" key="2">
    <source>
        <dbReference type="EMBL" id="TFY73283.1"/>
    </source>
</evidence>
<name>A0A4Y9ZHI2_9AGAM</name>
<dbReference type="OrthoDB" id="2803160at2759"/>
<protein>
    <submittedName>
        <fullName evidence="2">Uncharacterized protein</fullName>
    </submittedName>
</protein>
<reference evidence="2 3" key="1">
    <citation type="submission" date="2019-02" db="EMBL/GenBank/DDBJ databases">
        <title>Genome sequencing of the rare red list fungi Hericium alpestre (H. flagellum).</title>
        <authorList>
            <person name="Buettner E."/>
            <person name="Kellner H."/>
        </authorList>
    </citation>
    <scope>NUCLEOTIDE SEQUENCE [LARGE SCALE GENOMIC DNA]</scope>
    <source>
        <strain evidence="2 3">DSM 108284</strain>
    </source>
</reference>
<dbReference type="Proteomes" id="UP000298061">
    <property type="component" value="Unassembled WGS sequence"/>
</dbReference>
<feature type="compositionally biased region" description="Low complexity" evidence="1">
    <location>
        <begin position="51"/>
        <end position="60"/>
    </location>
</feature>
<evidence type="ECO:0000313" key="3">
    <source>
        <dbReference type="Proteomes" id="UP000298061"/>
    </source>
</evidence>
<proteinExistence type="predicted"/>
<sequence length="443" mass="48966">MLDSSPPRIQRKHREPDSSPKPTDLAEKMIALQRKRAVASRPKDRAERSAHAAAAIAARPSPSPASPRRHPAPAAPTLIITNPDADPEEFSRRLTISQSPRSQQAHTHSHSKGQSKLFNPDADPVPMRRTAEPETISDSNSSSYAPRVAPKQSNTQPREAAHPQRQLFDPRRDDPVRFNGQPRKPPPTPKSSGDYVSVSSVSSYAPSVSSSNFTLSSSTTDGSNPSVFDRSKRPESKTNAFSSQLKKLYRDISALETKILKEDEDNTEEGRIVLRGTAEAASDDAEKLKWRKMIEDHKQLVEMMHNLLEMSLAPGVPASLRNIPAKYNITIRLWTHGFHCILENLRRSSLSSKIALEHLQDFIYYAYTFYTGLLEEQTLVDLKQSWLEALGDLARYRMAVAAMIPVPAYSRHPLTAAAMLSTTHHSTPTSTAANASAAISTVS</sequence>
<comment type="caution">
    <text evidence="2">The sequence shown here is derived from an EMBL/GenBank/DDBJ whole genome shotgun (WGS) entry which is preliminary data.</text>
</comment>
<feature type="compositionally biased region" description="Low complexity" evidence="1">
    <location>
        <begin position="191"/>
        <end position="220"/>
    </location>
</feature>
<dbReference type="AlphaFoldDB" id="A0A4Y9ZHI2"/>
<gene>
    <name evidence="2" type="ORF">EWM64_g10729</name>
</gene>
<dbReference type="Gene3D" id="1.25.40.10">
    <property type="entry name" value="Tetratricopeptide repeat domain"/>
    <property type="match status" value="1"/>
</dbReference>
<feature type="non-terminal residue" evidence="2">
    <location>
        <position position="443"/>
    </location>
</feature>
<accession>A0A4Y9ZHI2</accession>
<evidence type="ECO:0000256" key="1">
    <source>
        <dbReference type="SAM" id="MobiDB-lite"/>
    </source>
</evidence>
<dbReference type="EMBL" id="SFCI01003064">
    <property type="protein sequence ID" value="TFY73283.1"/>
    <property type="molecule type" value="Genomic_DNA"/>
</dbReference>
<organism evidence="2 3">
    <name type="scientific">Hericium alpestre</name>
    <dbReference type="NCBI Taxonomy" id="135208"/>
    <lineage>
        <taxon>Eukaryota</taxon>
        <taxon>Fungi</taxon>
        <taxon>Dikarya</taxon>
        <taxon>Basidiomycota</taxon>
        <taxon>Agaricomycotina</taxon>
        <taxon>Agaricomycetes</taxon>
        <taxon>Russulales</taxon>
        <taxon>Hericiaceae</taxon>
        <taxon>Hericium</taxon>
    </lineage>
</organism>
<dbReference type="STRING" id="135208.A0A4Y9ZHI2"/>
<feature type="compositionally biased region" description="Basic and acidic residues" evidence="1">
    <location>
        <begin position="41"/>
        <end position="50"/>
    </location>
</feature>
<feature type="region of interest" description="Disordered" evidence="1">
    <location>
        <begin position="1"/>
        <end position="240"/>
    </location>
</feature>